<proteinExistence type="predicted"/>
<evidence type="ECO:0000313" key="1">
    <source>
        <dbReference type="EMBL" id="KAI4349751.1"/>
    </source>
</evidence>
<name>A0ACB9PMP8_BAUVA</name>
<keyword evidence="2" id="KW-1185">Reference proteome</keyword>
<comment type="caution">
    <text evidence="1">The sequence shown here is derived from an EMBL/GenBank/DDBJ whole genome shotgun (WGS) entry which is preliminary data.</text>
</comment>
<organism evidence="1 2">
    <name type="scientific">Bauhinia variegata</name>
    <name type="common">Purple orchid tree</name>
    <name type="synonym">Phanera variegata</name>
    <dbReference type="NCBI Taxonomy" id="167791"/>
    <lineage>
        <taxon>Eukaryota</taxon>
        <taxon>Viridiplantae</taxon>
        <taxon>Streptophyta</taxon>
        <taxon>Embryophyta</taxon>
        <taxon>Tracheophyta</taxon>
        <taxon>Spermatophyta</taxon>
        <taxon>Magnoliopsida</taxon>
        <taxon>eudicotyledons</taxon>
        <taxon>Gunneridae</taxon>
        <taxon>Pentapetalae</taxon>
        <taxon>rosids</taxon>
        <taxon>fabids</taxon>
        <taxon>Fabales</taxon>
        <taxon>Fabaceae</taxon>
        <taxon>Cercidoideae</taxon>
        <taxon>Cercideae</taxon>
        <taxon>Bauhiniinae</taxon>
        <taxon>Bauhinia</taxon>
    </lineage>
</organism>
<dbReference type="EMBL" id="CM039429">
    <property type="protein sequence ID" value="KAI4349751.1"/>
    <property type="molecule type" value="Genomic_DNA"/>
</dbReference>
<protein>
    <submittedName>
        <fullName evidence="1">Uncharacterized protein</fullName>
    </submittedName>
</protein>
<gene>
    <name evidence="1" type="ORF">L6164_010311</name>
</gene>
<dbReference type="Proteomes" id="UP000828941">
    <property type="component" value="Chromosome 4"/>
</dbReference>
<accession>A0ACB9PMP8</accession>
<sequence>MVAEGTRRPQVSAVMPPRKINVQTYAEARALELESLHSIISNRLNGDYRSQRNKRRRTTAFDQQITRKGCRRKRRKVGIFDNSHSESNLDKVQTKKLPRHVRRRYELRMNPESGFGTSGDGTKRLRTHVWHAKRFTMTKLWGYHLPLGLQGKGKGSRAILKRFNEGALVHDASYYSAIQLEGPEDSLISALRQVLVPSPLARSRNKNDSLLSGETYGAAMLYQVEAPVSRAIAPVTYLWRPMFQHMSTELDDREHYTSIRQQEIGGESMKTDVGESRKSDGTEHGASFRRLWVWIHASAFKEGYDTLKLACQKEMIETGISIDCVSLEGQLAKLDLMGSGAIQLLEKILHPISSVSENHTEKDCVSQNRWLSMLKDEEHFSSYALLSLNVKDPRELPKKRTIVPLEPTSTEVLSSAQETKCKELAPLEEILGTNKDLPSSSWSKLKDNQSVCSDLWDVTTRGVRPPVEGSVLSKDKHQKRKLYFCLGDENSGEVTSSSKVQCSRSCPILLLKNDKKGLIIGWSVILPLSWVRTFWISLISNGAHAIGLREKHWLASEMGLPFFPSDFPDCKAFPCSMATKAATVDQKAELYPPSIRPFRVPFCPWSIVRDTCNKETNAMGPPEVSTSVDGTDANPLPKSYGGSLEISSFDYDCNSFDGIIARTGCMLTAFLNEIQASQLLLFPHVADRKTGISKFMKGETKIDLSHESSVKHDRKLCFLRVHLRAYKEGLFEEGAVVCAPYPSDISLWTSGSVKSEGGLQISQSAVALYFKEQSSGKWEMHIPEDTIARELHRWPIGFVTTAYVQGSKKRVAEGFCEAALLAHLREEQWKDIPAKRRKREIYVLVRNLRSVAYRLALASVVLEHQENDIEFL</sequence>
<reference evidence="1 2" key="1">
    <citation type="journal article" date="2022" name="DNA Res.">
        <title>Chromosomal-level genome assembly of the orchid tree Bauhinia variegata (Leguminosae; Cercidoideae) supports the allotetraploid origin hypothesis of Bauhinia.</title>
        <authorList>
            <person name="Zhong Y."/>
            <person name="Chen Y."/>
            <person name="Zheng D."/>
            <person name="Pang J."/>
            <person name="Liu Y."/>
            <person name="Luo S."/>
            <person name="Meng S."/>
            <person name="Qian L."/>
            <person name="Wei D."/>
            <person name="Dai S."/>
            <person name="Zhou R."/>
        </authorList>
    </citation>
    <scope>NUCLEOTIDE SEQUENCE [LARGE SCALE GENOMIC DNA]</scope>
    <source>
        <strain evidence="1">BV-YZ2020</strain>
    </source>
</reference>
<evidence type="ECO:0000313" key="2">
    <source>
        <dbReference type="Proteomes" id="UP000828941"/>
    </source>
</evidence>